<evidence type="ECO:0000313" key="3">
    <source>
        <dbReference type="EMBL" id="KAK3244823.1"/>
    </source>
</evidence>
<gene>
    <name evidence="3" type="ORF">CYMTET_45581</name>
</gene>
<feature type="chain" id="PRO_5042243659" evidence="2">
    <location>
        <begin position="37"/>
        <end position="610"/>
    </location>
</feature>
<protein>
    <submittedName>
        <fullName evidence="3">Uncharacterized protein</fullName>
    </submittedName>
</protein>
<dbReference type="AlphaFoldDB" id="A0AAE0EY64"/>
<organism evidence="3 4">
    <name type="scientific">Cymbomonas tetramitiformis</name>
    <dbReference type="NCBI Taxonomy" id="36881"/>
    <lineage>
        <taxon>Eukaryota</taxon>
        <taxon>Viridiplantae</taxon>
        <taxon>Chlorophyta</taxon>
        <taxon>Pyramimonadophyceae</taxon>
        <taxon>Pyramimonadales</taxon>
        <taxon>Pyramimonadaceae</taxon>
        <taxon>Cymbomonas</taxon>
    </lineage>
</organism>
<proteinExistence type="predicted"/>
<name>A0AAE0EY64_9CHLO</name>
<evidence type="ECO:0000256" key="2">
    <source>
        <dbReference type="SAM" id="SignalP"/>
    </source>
</evidence>
<dbReference type="Proteomes" id="UP001190700">
    <property type="component" value="Unassembled WGS sequence"/>
</dbReference>
<comment type="caution">
    <text evidence="3">The sequence shown here is derived from an EMBL/GenBank/DDBJ whole genome shotgun (WGS) entry which is preliminary data.</text>
</comment>
<evidence type="ECO:0000256" key="1">
    <source>
        <dbReference type="SAM" id="MobiDB-lite"/>
    </source>
</evidence>
<feature type="signal peptide" evidence="2">
    <location>
        <begin position="1"/>
        <end position="36"/>
    </location>
</feature>
<feature type="compositionally biased region" description="Pro residues" evidence="1">
    <location>
        <begin position="411"/>
        <end position="461"/>
    </location>
</feature>
<keyword evidence="2" id="KW-0732">Signal</keyword>
<dbReference type="EMBL" id="LGRX02031372">
    <property type="protein sequence ID" value="KAK3244823.1"/>
    <property type="molecule type" value="Genomic_DNA"/>
</dbReference>
<feature type="region of interest" description="Disordered" evidence="1">
    <location>
        <begin position="411"/>
        <end position="462"/>
    </location>
</feature>
<reference evidence="3 4" key="1">
    <citation type="journal article" date="2015" name="Genome Biol. Evol.">
        <title>Comparative Genomics of a Bacterivorous Green Alga Reveals Evolutionary Causalities and Consequences of Phago-Mixotrophic Mode of Nutrition.</title>
        <authorList>
            <person name="Burns J.A."/>
            <person name="Paasch A."/>
            <person name="Narechania A."/>
            <person name="Kim E."/>
        </authorList>
    </citation>
    <scope>NUCLEOTIDE SEQUENCE [LARGE SCALE GENOMIC DNA]</scope>
    <source>
        <strain evidence="3 4">PLY_AMNH</strain>
    </source>
</reference>
<keyword evidence="4" id="KW-1185">Reference proteome</keyword>
<evidence type="ECO:0000313" key="4">
    <source>
        <dbReference type="Proteomes" id="UP001190700"/>
    </source>
</evidence>
<accession>A0AAE0EY64</accession>
<sequence length="610" mass="66566">MLFPIPHVKLAARSSAFSRPVCLLLLGTLMLQGAQAFHHEVPVVLNVTKETQTYIDFLIIFDRSVYGLGLDGNGSLVLEGCEVRDDFGIVEVDRIWSARVWFVENFVSMFVPMYAVLDKNGNNNKKSNVLSTDHTGGFTTGDGAFLSGGFVGWDGVVCLTPEDKVQVEGALLYTLELIEVNDNVWTIEKELGVGLYELAVLYDGVVIHRQAQQELLAGETRSTIIQFQAGGEPASYPQWGMEDHQYHEFTVQLNRESYKPGWNATFSVRYCFEWEIACGCGVYLGAGDGLQIGGETFSWDSADKCIAYDNALTVAQEGFSLEVVVTVSELMHFYGKVANESGYTSAQGFTTALNLTAPTIPAGIIVATWGPTTLFPGESVDLTVMVPMQPLYTVPGPWSFTLFVDVDNAPPPPTPFSPPPSPPVPPISPPPLPPSPPNFPPLSPPSPPNRPPPPTPAPPRPQTWWGFEASICWETELRSWNGLEVVYTPEGSSAEESLLVPWGGEVCLTPSMLTSASSYDQVHFTMRYTETNSGFTEAASYPWGWENVFRWDGAELDTDPGHNSLAPAQSATTVRDLVLGVDHSIPSHCYLPGASLHFHAVCGQMCTGKE</sequence>